<protein>
    <submittedName>
        <fullName evidence="4">Secreted protein</fullName>
    </submittedName>
</protein>
<reference evidence="4" key="1">
    <citation type="submission" date="2016-06" db="UniProtKB">
        <authorList>
            <consortium name="WormBaseParasite"/>
        </authorList>
    </citation>
    <scope>IDENTIFICATION</scope>
</reference>
<evidence type="ECO:0000313" key="4">
    <source>
        <dbReference type="WBParaSite" id="SBAD_0000357901-mRNA-1"/>
    </source>
</evidence>
<organism evidence="4">
    <name type="scientific">Soboliphyme baturini</name>
    <dbReference type="NCBI Taxonomy" id="241478"/>
    <lineage>
        <taxon>Eukaryota</taxon>
        <taxon>Metazoa</taxon>
        <taxon>Ecdysozoa</taxon>
        <taxon>Nematoda</taxon>
        <taxon>Enoplea</taxon>
        <taxon>Dorylaimia</taxon>
        <taxon>Dioctophymatida</taxon>
        <taxon>Dioctophymatoidea</taxon>
        <taxon>Soboliphymatidae</taxon>
        <taxon>Soboliphyme</taxon>
    </lineage>
</organism>
<reference evidence="2 3" key="2">
    <citation type="submission" date="2018-11" db="EMBL/GenBank/DDBJ databases">
        <authorList>
            <consortium name="Pathogen Informatics"/>
        </authorList>
    </citation>
    <scope>NUCLEOTIDE SEQUENCE [LARGE SCALE GENOMIC DNA]</scope>
</reference>
<evidence type="ECO:0000256" key="1">
    <source>
        <dbReference type="SAM" id="Phobius"/>
    </source>
</evidence>
<keyword evidence="1" id="KW-0812">Transmembrane</keyword>
<dbReference type="AlphaFoldDB" id="A0A183IIH5"/>
<feature type="transmembrane region" description="Helical" evidence="1">
    <location>
        <begin position="20"/>
        <end position="43"/>
    </location>
</feature>
<name>A0A183IIH5_9BILA</name>
<sequence length="80" mass="8664">MFRVPDWTLASISIVIRSSLWSTIIVAVAVAAAVVASMSSTSLRSHVVSFHRNGYPPPPPPSPRYVAKGDDGVHWCPYVT</sequence>
<accession>A0A183IIH5</accession>
<keyword evidence="3" id="KW-1185">Reference proteome</keyword>
<dbReference type="WBParaSite" id="SBAD_0000357901-mRNA-1">
    <property type="protein sequence ID" value="SBAD_0000357901-mRNA-1"/>
    <property type="gene ID" value="SBAD_0000357901"/>
</dbReference>
<dbReference type="EMBL" id="UZAM01007734">
    <property type="protein sequence ID" value="VDP01090.1"/>
    <property type="molecule type" value="Genomic_DNA"/>
</dbReference>
<keyword evidence="1" id="KW-0472">Membrane</keyword>
<dbReference type="Proteomes" id="UP000270296">
    <property type="component" value="Unassembled WGS sequence"/>
</dbReference>
<evidence type="ECO:0000313" key="3">
    <source>
        <dbReference type="Proteomes" id="UP000270296"/>
    </source>
</evidence>
<keyword evidence="1" id="KW-1133">Transmembrane helix</keyword>
<proteinExistence type="predicted"/>
<gene>
    <name evidence="2" type="ORF">SBAD_LOCUS3420</name>
</gene>
<evidence type="ECO:0000313" key="2">
    <source>
        <dbReference type="EMBL" id="VDP01090.1"/>
    </source>
</evidence>